<dbReference type="PANTHER" id="PTHR11431">
    <property type="entry name" value="FERRITIN"/>
    <property type="match status" value="1"/>
</dbReference>
<evidence type="ECO:0000256" key="1">
    <source>
        <dbReference type="ARBA" id="ARBA00004419"/>
    </source>
</evidence>
<dbReference type="Proteomes" id="UP000011518">
    <property type="component" value="Unassembled WGS sequence"/>
</dbReference>
<dbReference type="EC" id="1.16.3.1" evidence="3"/>
<evidence type="ECO:0000256" key="2">
    <source>
        <dbReference type="ARBA" id="ARBA00007513"/>
    </source>
</evidence>
<name>L9JCZ5_TUPCH</name>
<dbReference type="STRING" id="246437.L9JCZ5"/>
<reference evidence="9" key="2">
    <citation type="journal article" date="2013" name="Nat. Commun.">
        <title>Genome of the Chinese tree shrew.</title>
        <authorList>
            <person name="Fan Y."/>
            <person name="Huang Z.Y."/>
            <person name="Cao C.C."/>
            <person name="Chen C.S."/>
            <person name="Chen Y.X."/>
            <person name="Fan D.D."/>
            <person name="He J."/>
            <person name="Hou H.L."/>
            <person name="Hu L."/>
            <person name="Hu X.T."/>
            <person name="Jiang X.T."/>
            <person name="Lai R."/>
            <person name="Lang Y.S."/>
            <person name="Liang B."/>
            <person name="Liao S.G."/>
            <person name="Mu D."/>
            <person name="Ma Y.Y."/>
            <person name="Niu Y.Y."/>
            <person name="Sun X.Q."/>
            <person name="Xia J.Q."/>
            <person name="Xiao J."/>
            <person name="Xiong Z.Q."/>
            <person name="Xu L."/>
            <person name="Yang L."/>
            <person name="Zhang Y."/>
            <person name="Zhao W."/>
            <person name="Zhao X.D."/>
            <person name="Zheng Y.T."/>
            <person name="Zhou J.M."/>
            <person name="Zhu Y.B."/>
            <person name="Zhang G.J."/>
            <person name="Wang J."/>
            <person name="Yao Y.G."/>
        </authorList>
    </citation>
    <scope>NUCLEOTIDE SEQUENCE [LARGE SCALE GENOMIC DNA]</scope>
</reference>
<evidence type="ECO:0000259" key="7">
    <source>
        <dbReference type="Pfam" id="PF00210"/>
    </source>
</evidence>
<dbReference type="InterPro" id="IPR001519">
    <property type="entry name" value="Ferritin"/>
</dbReference>
<dbReference type="GO" id="GO:0005776">
    <property type="term" value="C:autophagosome"/>
    <property type="evidence" value="ECO:0007669"/>
    <property type="project" value="UniProtKB-SubCell"/>
</dbReference>
<dbReference type="EMBL" id="KB321044">
    <property type="protein sequence ID" value="ELW48446.1"/>
    <property type="molecule type" value="Genomic_DNA"/>
</dbReference>
<dbReference type="AlphaFoldDB" id="L9JCZ5"/>
<accession>L9JCZ5</accession>
<sequence length="157" mass="18086">MFVRNALAGAPELSGLGGCHQLPDQPGLYATNVYPSKSLYFDRDEVALKNFAKYFLHQFHGKREHAEKLMKMQNQGGGLVFLQDIKKPNHDDWERQLSMHYLHEQVKSFKELEHVTNLRKMGALESGMTEWPFDKDTPWETVIRKAKPDAYIPRAVG</sequence>
<keyword evidence="6" id="KW-0479">Metal-binding</keyword>
<dbReference type="InterPro" id="IPR009078">
    <property type="entry name" value="Ferritin-like_SF"/>
</dbReference>
<dbReference type="PANTHER" id="PTHR11431:SF37">
    <property type="entry name" value="FERRITIN HEAVY CHAIN"/>
    <property type="match status" value="1"/>
</dbReference>
<dbReference type="GO" id="GO:0006879">
    <property type="term" value="P:intracellular iron ion homeostasis"/>
    <property type="evidence" value="ECO:0007669"/>
    <property type="project" value="InterPro"/>
</dbReference>
<evidence type="ECO:0000256" key="5">
    <source>
        <dbReference type="ARBA" id="ARBA00047990"/>
    </source>
</evidence>
<dbReference type="Pfam" id="PF00210">
    <property type="entry name" value="Ferritin"/>
    <property type="match status" value="1"/>
</dbReference>
<dbReference type="SUPFAM" id="SSF47240">
    <property type="entry name" value="Ferritin-like"/>
    <property type="match status" value="1"/>
</dbReference>
<reference evidence="9" key="1">
    <citation type="submission" date="2012-07" db="EMBL/GenBank/DDBJ databases">
        <title>Genome of the Chinese tree shrew, a rising model animal genetically related to primates.</title>
        <authorList>
            <person name="Zhang G."/>
            <person name="Fan Y."/>
            <person name="Yao Y."/>
            <person name="Huang Z."/>
        </authorList>
    </citation>
    <scope>NUCLEOTIDE SEQUENCE [LARGE SCALE GENOMIC DNA]</scope>
</reference>
<evidence type="ECO:0000256" key="3">
    <source>
        <dbReference type="ARBA" id="ARBA00013107"/>
    </source>
</evidence>
<feature type="domain" description="Ferritin/DPS" evidence="7">
    <location>
        <begin position="28"/>
        <end position="106"/>
    </location>
</feature>
<keyword evidence="9" id="KW-1185">Reference proteome</keyword>
<evidence type="ECO:0000313" key="9">
    <source>
        <dbReference type="Proteomes" id="UP000011518"/>
    </source>
</evidence>
<comment type="catalytic activity">
    <reaction evidence="5">
        <text>4 Fe(2+) + O2 + 4 H(+) = 4 Fe(3+) + 2 H2O</text>
        <dbReference type="Rhea" id="RHEA:11148"/>
        <dbReference type="ChEBI" id="CHEBI:15377"/>
        <dbReference type="ChEBI" id="CHEBI:15378"/>
        <dbReference type="ChEBI" id="CHEBI:15379"/>
        <dbReference type="ChEBI" id="CHEBI:29033"/>
        <dbReference type="ChEBI" id="CHEBI:29034"/>
        <dbReference type="EC" id="1.16.3.1"/>
    </reaction>
</comment>
<dbReference type="Gene3D" id="1.20.1260.10">
    <property type="match status" value="2"/>
</dbReference>
<proteinExistence type="inferred from homology"/>
<evidence type="ECO:0000313" key="8">
    <source>
        <dbReference type="EMBL" id="ELW48446.1"/>
    </source>
</evidence>
<dbReference type="InterPro" id="IPR008331">
    <property type="entry name" value="Ferritin_DPS_dom"/>
</dbReference>
<comment type="similarity">
    <text evidence="2">Belongs to the ferritin family.</text>
</comment>
<organism evidence="8 9">
    <name type="scientific">Tupaia chinensis</name>
    <name type="common">Chinese tree shrew</name>
    <name type="synonym">Tupaia belangeri chinensis</name>
    <dbReference type="NCBI Taxonomy" id="246437"/>
    <lineage>
        <taxon>Eukaryota</taxon>
        <taxon>Metazoa</taxon>
        <taxon>Chordata</taxon>
        <taxon>Craniata</taxon>
        <taxon>Vertebrata</taxon>
        <taxon>Euteleostomi</taxon>
        <taxon>Mammalia</taxon>
        <taxon>Eutheria</taxon>
        <taxon>Euarchontoglires</taxon>
        <taxon>Scandentia</taxon>
        <taxon>Tupaiidae</taxon>
        <taxon>Tupaia</taxon>
    </lineage>
</organism>
<dbReference type="GO" id="GO:0006826">
    <property type="term" value="P:iron ion transport"/>
    <property type="evidence" value="ECO:0007669"/>
    <property type="project" value="InterPro"/>
</dbReference>
<feature type="binding site" evidence="6">
    <location>
        <position position="65"/>
    </location>
    <ligand>
        <name>Fe cation</name>
        <dbReference type="ChEBI" id="CHEBI:24875"/>
        <label>1</label>
    </ligand>
</feature>
<comment type="subcellular location">
    <subcellularLocation>
        <location evidence="1">Cytoplasmic vesicle</location>
        <location evidence="1">Autophagosome</location>
    </subcellularLocation>
</comment>
<dbReference type="GO" id="GO:0008199">
    <property type="term" value="F:ferric iron binding"/>
    <property type="evidence" value="ECO:0007669"/>
    <property type="project" value="InterPro"/>
</dbReference>
<dbReference type="InParanoid" id="L9JCZ5"/>
<gene>
    <name evidence="8" type="ORF">TREES_T100018784</name>
</gene>
<keyword evidence="6" id="KW-0408">Iron</keyword>
<evidence type="ECO:0000256" key="6">
    <source>
        <dbReference type="PIRSR" id="PIRSR601519-1"/>
    </source>
</evidence>
<dbReference type="InterPro" id="IPR012347">
    <property type="entry name" value="Ferritin-like"/>
</dbReference>
<dbReference type="GO" id="GO:0004322">
    <property type="term" value="F:ferroxidase activity"/>
    <property type="evidence" value="ECO:0007669"/>
    <property type="project" value="UniProtKB-EC"/>
</dbReference>
<dbReference type="GO" id="GO:0008198">
    <property type="term" value="F:ferrous iron binding"/>
    <property type="evidence" value="ECO:0007669"/>
    <property type="project" value="TreeGrafter"/>
</dbReference>
<evidence type="ECO:0000256" key="4">
    <source>
        <dbReference type="ARBA" id="ARBA00039731"/>
    </source>
</evidence>
<protein>
    <recommendedName>
        <fullName evidence="4">Ferritin heavy chain</fullName>
        <ecNumber evidence="3">1.16.3.1</ecNumber>
    </recommendedName>
</protein>